<dbReference type="Proteomes" id="UP000681722">
    <property type="component" value="Unassembled WGS sequence"/>
</dbReference>
<dbReference type="GO" id="GO:0016020">
    <property type="term" value="C:membrane"/>
    <property type="evidence" value="ECO:0007669"/>
    <property type="project" value="UniProtKB-SubCell"/>
</dbReference>
<protein>
    <recommendedName>
        <fullName evidence="13">Odorant receptor</fullName>
    </recommendedName>
</protein>
<evidence type="ECO:0000256" key="3">
    <source>
        <dbReference type="ARBA" id="ARBA00022692"/>
    </source>
</evidence>
<evidence type="ECO:0000259" key="6">
    <source>
        <dbReference type="Pfam" id="PF04884"/>
    </source>
</evidence>
<feature type="domain" description="Root UVB sensitive protein C-terminal" evidence="7">
    <location>
        <begin position="297"/>
        <end position="456"/>
    </location>
</feature>
<dbReference type="InterPro" id="IPR054549">
    <property type="entry name" value="UVB_sens_RUS_dom"/>
</dbReference>
<evidence type="ECO:0000256" key="2">
    <source>
        <dbReference type="ARBA" id="ARBA00007558"/>
    </source>
</evidence>
<proteinExistence type="inferred from homology"/>
<dbReference type="Pfam" id="PF24160">
    <property type="entry name" value="UVB_sens_C"/>
    <property type="match status" value="1"/>
</dbReference>
<evidence type="ECO:0000256" key="5">
    <source>
        <dbReference type="ARBA" id="ARBA00023136"/>
    </source>
</evidence>
<dbReference type="AlphaFoldDB" id="A0A814UVU8"/>
<evidence type="ECO:0000313" key="8">
    <source>
        <dbReference type="EMBL" id="CAF1179840.1"/>
    </source>
</evidence>
<keyword evidence="4" id="KW-1133">Transmembrane helix</keyword>
<dbReference type="Pfam" id="PF04884">
    <property type="entry name" value="UVB_sens_prot"/>
    <property type="match status" value="1"/>
</dbReference>
<comment type="subcellular location">
    <subcellularLocation>
        <location evidence="1">Membrane</location>
    </subcellularLocation>
</comment>
<accession>A0A814UVU8</accession>
<name>A0A814UVU8_9BILA</name>
<dbReference type="InterPro" id="IPR055412">
    <property type="entry name" value="UVB_sens_C"/>
</dbReference>
<feature type="domain" description="Protein root UVB sensitive/RUS" evidence="6">
    <location>
        <begin position="66"/>
        <end position="293"/>
    </location>
</feature>
<dbReference type="Proteomes" id="UP000677228">
    <property type="component" value="Unassembled WGS sequence"/>
</dbReference>
<dbReference type="PANTHER" id="PTHR12770:SF31">
    <property type="entry name" value="RUS FAMILY MEMBER 1"/>
    <property type="match status" value="1"/>
</dbReference>
<evidence type="ECO:0000256" key="1">
    <source>
        <dbReference type="ARBA" id="ARBA00004370"/>
    </source>
</evidence>
<dbReference type="EMBL" id="CAJNOQ010007817">
    <property type="protein sequence ID" value="CAF1179840.1"/>
    <property type="molecule type" value="Genomic_DNA"/>
</dbReference>
<keyword evidence="12" id="KW-1185">Reference proteome</keyword>
<evidence type="ECO:0000256" key="4">
    <source>
        <dbReference type="ARBA" id="ARBA00022989"/>
    </source>
</evidence>
<dbReference type="Proteomes" id="UP000682733">
    <property type="component" value="Unassembled WGS sequence"/>
</dbReference>
<evidence type="ECO:0000313" key="11">
    <source>
        <dbReference type="EMBL" id="CAF4104281.1"/>
    </source>
</evidence>
<reference evidence="8" key="1">
    <citation type="submission" date="2021-02" db="EMBL/GenBank/DDBJ databases">
        <authorList>
            <person name="Nowell W R."/>
        </authorList>
    </citation>
    <scope>NUCLEOTIDE SEQUENCE</scope>
</reference>
<sequence>MTDSSLTSNTVELQEYEHGRKSTCFHISKSHHTGHEPRSPFKVIPQDRRLRRSPSTGTHHSPLVIKLISLFEEFFLAEDYPDGVSEDYLEFQFWNTIQTGCIAITGALAFHMVFTGMGIGNPASSSLAATIIWLLKDGAGMLGKIFFTWIQSSHLDADCKRWHYYGDLLNDFSFLLDLISPYFGSYLLLITSTSNICRAIVGVIHGSTRAVIFQHHARNNNLADISAKCASLETIINVILLTLLDKTPVLLWSVFTTLTTIHIYANYRSKRALLFNIFNFNRFYLVCFNYFNTGTISTVETVNNQEPILYPLKKPYACRLGLSIKHIPSPTLQSANIQRYKQSDNERFLILFSQEQFYVLLKPEIDDDDLLRLHFYLMVVMYTMQNKNVLKISESTTNFENVFQQIRNELQNTSDHINFETCLDILQQSNDQYYQNFKRCCIEKGWNMKRCLFNLEIHRCK</sequence>
<keyword evidence="5" id="KW-0472">Membrane</keyword>
<keyword evidence="3" id="KW-0812">Transmembrane</keyword>
<dbReference type="EMBL" id="CAJOBA010040963">
    <property type="protein sequence ID" value="CAF4104281.1"/>
    <property type="molecule type" value="Genomic_DNA"/>
</dbReference>
<dbReference type="OrthoDB" id="364779at2759"/>
<comment type="caution">
    <text evidence="8">The sequence shown here is derived from an EMBL/GenBank/DDBJ whole genome shotgun (WGS) entry which is preliminary data.</text>
</comment>
<evidence type="ECO:0000313" key="10">
    <source>
        <dbReference type="EMBL" id="CAF3944065.1"/>
    </source>
</evidence>
<evidence type="ECO:0000313" key="9">
    <source>
        <dbReference type="EMBL" id="CAF1298628.1"/>
    </source>
</evidence>
<dbReference type="Proteomes" id="UP000663829">
    <property type="component" value="Unassembled WGS sequence"/>
</dbReference>
<dbReference type="EMBL" id="CAJNOK010019390">
    <property type="protein sequence ID" value="CAF1298628.1"/>
    <property type="molecule type" value="Genomic_DNA"/>
</dbReference>
<dbReference type="EMBL" id="CAJOBC010007817">
    <property type="protein sequence ID" value="CAF3944065.1"/>
    <property type="molecule type" value="Genomic_DNA"/>
</dbReference>
<gene>
    <name evidence="8" type="ORF">GPM918_LOCUS22641</name>
    <name evidence="9" type="ORF">OVA965_LOCUS28425</name>
    <name evidence="10" type="ORF">SRO942_LOCUS22637</name>
    <name evidence="11" type="ORF">TMI583_LOCUS29174</name>
</gene>
<evidence type="ECO:0000259" key="7">
    <source>
        <dbReference type="Pfam" id="PF24160"/>
    </source>
</evidence>
<evidence type="ECO:0008006" key="13">
    <source>
        <dbReference type="Google" id="ProtNLM"/>
    </source>
</evidence>
<comment type="similarity">
    <text evidence="2">Belongs to the RUS1 family.</text>
</comment>
<evidence type="ECO:0000313" key="12">
    <source>
        <dbReference type="Proteomes" id="UP000663829"/>
    </source>
</evidence>
<dbReference type="PANTHER" id="PTHR12770">
    <property type="entry name" value="RUS1 FAMILY PROTEIN C16ORF58"/>
    <property type="match status" value="1"/>
</dbReference>
<organism evidence="8 12">
    <name type="scientific">Didymodactylos carnosus</name>
    <dbReference type="NCBI Taxonomy" id="1234261"/>
    <lineage>
        <taxon>Eukaryota</taxon>
        <taxon>Metazoa</taxon>
        <taxon>Spiralia</taxon>
        <taxon>Gnathifera</taxon>
        <taxon>Rotifera</taxon>
        <taxon>Eurotatoria</taxon>
        <taxon>Bdelloidea</taxon>
        <taxon>Philodinida</taxon>
        <taxon>Philodinidae</taxon>
        <taxon>Didymodactylos</taxon>
    </lineage>
</organism>
<dbReference type="InterPro" id="IPR006968">
    <property type="entry name" value="RUS_fam"/>
</dbReference>